<sequence length="292" mass="32632">MDINVWRATQAQAQLGAVERSSETPVTSRLSMESQRDSSACRDGAAVVWSSSVGDCCDAATLDCGVCCAGCCTDRDARFPPQVECKGFRLPCDEGCELKPPMASLSKRKLNSTTRAMMVQKPAQPLRFTRLTAFSNPPWASWLLPRTAWRQWQQRPFEKARSGLKQQPRDWSHVASLHEELPVTRQDQQRLPGRYSPWQSDPGSQQHRDTQFLRLRSTPTDGRPRQRLLIRHLRSTPCLSLDQVVVGPGKAGQIIASTSGPPSPAFFLGIQRHLQTTVARDQRRGPRVTMGD</sequence>
<dbReference type="RefSeq" id="XP_066659995.1">
    <property type="nucleotide sequence ID" value="XM_066795549.1"/>
</dbReference>
<keyword evidence="3" id="KW-1185">Reference proteome</keyword>
<dbReference type="Proteomes" id="UP001360953">
    <property type="component" value="Unassembled WGS sequence"/>
</dbReference>
<name>A0ABR1MBF8_9PEZI</name>
<accession>A0ABR1MBF8</accession>
<gene>
    <name evidence="2" type="ORF">J3D65DRAFT_35193</name>
</gene>
<evidence type="ECO:0000313" key="2">
    <source>
        <dbReference type="EMBL" id="KAK7544760.1"/>
    </source>
</evidence>
<reference evidence="2 3" key="1">
    <citation type="submission" date="2024-04" db="EMBL/GenBank/DDBJ databases">
        <title>Phyllosticta paracitricarpa is synonymous to the EU quarantine fungus P. citricarpa based on phylogenomic analyses.</title>
        <authorList>
            <consortium name="Lawrence Berkeley National Laboratory"/>
            <person name="Van ingen-buijs V.A."/>
            <person name="Van westerhoven A.C."/>
            <person name="Haridas S."/>
            <person name="Skiadas P."/>
            <person name="Martin F."/>
            <person name="Groenewald J.Z."/>
            <person name="Crous P.W."/>
            <person name="Seidl M.F."/>
        </authorList>
    </citation>
    <scope>NUCLEOTIDE SEQUENCE [LARGE SCALE GENOMIC DNA]</scope>
    <source>
        <strain evidence="2 3">CPC 17464</strain>
    </source>
</reference>
<evidence type="ECO:0000256" key="1">
    <source>
        <dbReference type="SAM" id="MobiDB-lite"/>
    </source>
</evidence>
<dbReference type="EMBL" id="JBBPEH010000001">
    <property type="protein sequence ID" value="KAK7544760.1"/>
    <property type="molecule type" value="Genomic_DNA"/>
</dbReference>
<protein>
    <submittedName>
        <fullName evidence="2">Uncharacterized protein</fullName>
    </submittedName>
</protein>
<dbReference type="GeneID" id="92028455"/>
<evidence type="ECO:0000313" key="3">
    <source>
        <dbReference type="Proteomes" id="UP001360953"/>
    </source>
</evidence>
<organism evidence="2 3">
    <name type="scientific">Phyllosticta citribraziliensis</name>
    <dbReference type="NCBI Taxonomy" id="989973"/>
    <lineage>
        <taxon>Eukaryota</taxon>
        <taxon>Fungi</taxon>
        <taxon>Dikarya</taxon>
        <taxon>Ascomycota</taxon>
        <taxon>Pezizomycotina</taxon>
        <taxon>Dothideomycetes</taxon>
        <taxon>Dothideomycetes incertae sedis</taxon>
        <taxon>Botryosphaeriales</taxon>
        <taxon>Phyllostictaceae</taxon>
        <taxon>Phyllosticta</taxon>
    </lineage>
</organism>
<comment type="caution">
    <text evidence="2">The sequence shown here is derived from an EMBL/GenBank/DDBJ whole genome shotgun (WGS) entry which is preliminary data.</text>
</comment>
<feature type="region of interest" description="Disordered" evidence="1">
    <location>
        <begin position="177"/>
        <end position="210"/>
    </location>
</feature>
<proteinExistence type="predicted"/>